<dbReference type="WBParaSite" id="ES5_v2.g25316.t1">
    <property type="protein sequence ID" value="ES5_v2.g25316.t1"/>
    <property type="gene ID" value="ES5_v2.g25316"/>
</dbReference>
<sequence>RKKRKVHFKKNIE</sequence>
<proteinExistence type="predicted"/>
<name>A0AC34G6B9_9BILA</name>
<evidence type="ECO:0000313" key="1">
    <source>
        <dbReference type="Proteomes" id="UP000887579"/>
    </source>
</evidence>
<accession>A0AC34G6B9</accession>
<organism evidence="1 2">
    <name type="scientific">Panagrolaimus sp. ES5</name>
    <dbReference type="NCBI Taxonomy" id="591445"/>
    <lineage>
        <taxon>Eukaryota</taxon>
        <taxon>Metazoa</taxon>
        <taxon>Ecdysozoa</taxon>
        <taxon>Nematoda</taxon>
        <taxon>Chromadorea</taxon>
        <taxon>Rhabditida</taxon>
        <taxon>Tylenchina</taxon>
        <taxon>Panagrolaimomorpha</taxon>
        <taxon>Panagrolaimoidea</taxon>
        <taxon>Panagrolaimidae</taxon>
        <taxon>Panagrolaimus</taxon>
    </lineage>
</organism>
<evidence type="ECO:0000313" key="2">
    <source>
        <dbReference type="WBParaSite" id="ES5_v2.g25316.t1"/>
    </source>
</evidence>
<reference evidence="2" key="1">
    <citation type="submission" date="2022-11" db="UniProtKB">
        <authorList>
            <consortium name="WormBaseParasite"/>
        </authorList>
    </citation>
    <scope>IDENTIFICATION</scope>
</reference>
<protein>
    <submittedName>
        <fullName evidence="2">Uncharacterized protein</fullName>
    </submittedName>
</protein>
<dbReference type="Proteomes" id="UP000887579">
    <property type="component" value="Unplaced"/>
</dbReference>